<dbReference type="KEGG" id="rhy:RD110_25120"/>
<keyword evidence="4" id="KW-1003">Cell membrane</keyword>
<keyword evidence="18" id="KW-1185">Reference proteome</keyword>
<evidence type="ECO:0000256" key="13">
    <source>
        <dbReference type="ARBA" id="ARBA00023136"/>
    </source>
</evidence>
<name>A0A1P8K4L9_9BURK</name>
<dbReference type="InterPro" id="IPR036890">
    <property type="entry name" value="HATPase_C_sf"/>
</dbReference>
<dbReference type="PANTHER" id="PTHR24421:SF10">
    <property type="entry name" value="NITRATE_NITRITE SENSOR PROTEIN NARQ"/>
    <property type="match status" value="1"/>
</dbReference>
<organism evidence="17 18">
    <name type="scientific">Rhodoferax koreensis</name>
    <dbReference type="NCBI Taxonomy" id="1842727"/>
    <lineage>
        <taxon>Bacteria</taxon>
        <taxon>Pseudomonadati</taxon>
        <taxon>Pseudomonadota</taxon>
        <taxon>Betaproteobacteria</taxon>
        <taxon>Burkholderiales</taxon>
        <taxon>Comamonadaceae</taxon>
        <taxon>Rhodoferax</taxon>
    </lineage>
</organism>
<keyword evidence="6" id="KW-0808">Transferase</keyword>
<dbReference type="PROSITE" id="PS50885">
    <property type="entry name" value="HAMP"/>
    <property type="match status" value="1"/>
</dbReference>
<evidence type="ECO:0000256" key="9">
    <source>
        <dbReference type="ARBA" id="ARBA00022777"/>
    </source>
</evidence>
<dbReference type="STRING" id="1842727.RD110_25120"/>
<comment type="catalytic activity">
    <reaction evidence="1">
        <text>ATP + protein L-histidine = ADP + protein N-phospho-L-histidine.</text>
        <dbReference type="EC" id="2.7.13.3"/>
    </reaction>
</comment>
<dbReference type="GO" id="GO:0005524">
    <property type="term" value="F:ATP binding"/>
    <property type="evidence" value="ECO:0007669"/>
    <property type="project" value="UniProtKB-KW"/>
</dbReference>
<keyword evidence="7 15" id="KW-0812">Transmembrane</keyword>
<feature type="domain" description="HAMP" evidence="16">
    <location>
        <begin position="296"/>
        <end position="348"/>
    </location>
</feature>
<dbReference type="SMART" id="SM00387">
    <property type="entry name" value="HATPase_c"/>
    <property type="match status" value="1"/>
</dbReference>
<dbReference type="EMBL" id="CP019236">
    <property type="protein sequence ID" value="APW40949.1"/>
    <property type="molecule type" value="Genomic_DNA"/>
</dbReference>
<evidence type="ECO:0000256" key="6">
    <source>
        <dbReference type="ARBA" id="ARBA00022679"/>
    </source>
</evidence>
<dbReference type="SUPFAM" id="SSF55874">
    <property type="entry name" value="ATPase domain of HSP90 chaperone/DNA topoisomerase II/histidine kinase"/>
    <property type="match status" value="1"/>
</dbReference>
<dbReference type="InterPro" id="IPR050482">
    <property type="entry name" value="Sensor_HK_TwoCompSys"/>
</dbReference>
<dbReference type="GO" id="GO:0005886">
    <property type="term" value="C:plasma membrane"/>
    <property type="evidence" value="ECO:0007669"/>
    <property type="project" value="UniProtKB-SubCell"/>
</dbReference>
<protein>
    <recommendedName>
        <fullName evidence="3">histidine kinase</fullName>
        <ecNumber evidence="3">2.7.13.3</ecNumber>
    </recommendedName>
</protein>
<keyword evidence="10" id="KW-0067">ATP-binding</keyword>
<dbReference type="Gene3D" id="6.10.340.10">
    <property type="match status" value="1"/>
</dbReference>
<sequence>MPFRFIFDPRRSFATSIGWLISLLLIGLAGMTGWWEGDLARDSLLEQRSERAANAAQQWSSGLDAALAQRRQPLRTAAAMVPRALLRQDAERLSVVFGDLQAGYPELAWIGLADATGRLLTSTSTAPASDAPPGDVAGRAWFREGLHGAWIGVDPSDTVPARFIALAMPVRDAEGRAIGVIGARLEWRWLVDAAAQLRQRVPLLEGSSALLLDAAGRVLIGPPALLGRPAPPEEAAASASVPPGAGGSLQTLGWRVLLQWPEAEVTRRADAERSRIFWWSLGLGGVAALAGIALADRVTRRLTRLTASVQAVDPQAEQGIAVPRGNDEVSHLGRAFDTLLQSLRRERDALARLTAELEQRVQARTREVERLAEETRYAAVVRERLRIARDLHDTLAHSMMAMLAEVRILRRLHQHDPGALADELARAEEAAQQGLNEARAAILRMRFNGVRDLGLGPALADAIARFTSRTGLAVAYGADPNAAVFADTRAETVFRIAEEALRNIERHAAATEVSVQLRDEDGGQLVLDIADNGVGFDADAPHPGHYGLVGLREQAQLVGARLSITSAPGQGTRLRLSLGTGPDLVS</sequence>
<dbReference type="Pfam" id="PF02518">
    <property type="entry name" value="HATPase_c"/>
    <property type="match status" value="1"/>
</dbReference>
<keyword evidence="9" id="KW-0418">Kinase</keyword>
<dbReference type="PANTHER" id="PTHR24421">
    <property type="entry name" value="NITRATE/NITRITE SENSOR PROTEIN NARX-RELATED"/>
    <property type="match status" value="1"/>
</dbReference>
<comment type="subcellular location">
    <subcellularLocation>
        <location evidence="2">Cell membrane</location>
        <topology evidence="2">Multi-pass membrane protein</topology>
    </subcellularLocation>
</comment>
<evidence type="ECO:0000256" key="2">
    <source>
        <dbReference type="ARBA" id="ARBA00004651"/>
    </source>
</evidence>
<dbReference type="Gene3D" id="1.20.5.1930">
    <property type="match status" value="1"/>
</dbReference>
<keyword evidence="12" id="KW-0902">Two-component regulatory system</keyword>
<dbReference type="Gene3D" id="3.30.450.20">
    <property type="entry name" value="PAS domain"/>
    <property type="match status" value="1"/>
</dbReference>
<dbReference type="GO" id="GO:0046983">
    <property type="term" value="F:protein dimerization activity"/>
    <property type="evidence" value="ECO:0007669"/>
    <property type="project" value="InterPro"/>
</dbReference>
<evidence type="ECO:0000256" key="1">
    <source>
        <dbReference type="ARBA" id="ARBA00000085"/>
    </source>
</evidence>
<keyword evidence="5" id="KW-0597">Phosphoprotein</keyword>
<keyword evidence="13 15" id="KW-0472">Membrane</keyword>
<evidence type="ECO:0000256" key="11">
    <source>
        <dbReference type="ARBA" id="ARBA00022989"/>
    </source>
</evidence>
<feature type="coiled-coil region" evidence="14">
    <location>
        <begin position="340"/>
        <end position="374"/>
    </location>
</feature>
<gene>
    <name evidence="17" type="ORF">RD110_25120</name>
</gene>
<dbReference type="Pfam" id="PF07730">
    <property type="entry name" value="HisKA_3"/>
    <property type="match status" value="1"/>
</dbReference>
<dbReference type="InterPro" id="IPR003594">
    <property type="entry name" value="HATPase_dom"/>
</dbReference>
<evidence type="ECO:0000256" key="14">
    <source>
        <dbReference type="SAM" id="Coils"/>
    </source>
</evidence>
<dbReference type="CDD" id="cd12914">
    <property type="entry name" value="PDC1_DGC_like"/>
    <property type="match status" value="1"/>
</dbReference>
<dbReference type="InterPro" id="IPR033479">
    <property type="entry name" value="dCache_1"/>
</dbReference>
<reference evidence="17 18" key="1">
    <citation type="submission" date="2017-01" db="EMBL/GenBank/DDBJ databases">
        <authorList>
            <person name="Mah S.A."/>
            <person name="Swanson W.J."/>
            <person name="Moy G.W."/>
            <person name="Vacquier V.D."/>
        </authorList>
    </citation>
    <scope>NUCLEOTIDE SEQUENCE [LARGE SCALE GENOMIC DNA]</scope>
    <source>
        <strain evidence="17 18">DCY110</strain>
    </source>
</reference>
<evidence type="ECO:0000259" key="16">
    <source>
        <dbReference type="PROSITE" id="PS50885"/>
    </source>
</evidence>
<dbReference type="Proteomes" id="UP000186609">
    <property type="component" value="Chromosome"/>
</dbReference>
<dbReference type="EC" id="2.7.13.3" evidence="3"/>
<evidence type="ECO:0000313" key="18">
    <source>
        <dbReference type="Proteomes" id="UP000186609"/>
    </source>
</evidence>
<keyword evidence="14" id="KW-0175">Coiled coil</keyword>
<evidence type="ECO:0000256" key="10">
    <source>
        <dbReference type="ARBA" id="ARBA00022840"/>
    </source>
</evidence>
<evidence type="ECO:0000256" key="8">
    <source>
        <dbReference type="ARBA" id="ARBA00022741"/>
    </source>
</evidence>
<dbReference type="CDD" id="cd16917">
    <property type="entry name" value="HATPase_UhpB-NarQ-NarX-like"/>
    <property type="match status" value="1"/>
</dbReference>
<keyword evidence="11 15" id="KW-1133">Transmembrane helix</keyword>
<evidence type="ECO:0000256" key="3">
    <source>
        <dbReference type="ARBA" id="ARBA00012438"/>
    </source>
</evidence>
<evidence type="ECO:0000256" key="4">
    <source>
        <dbReference type="ARBA" id="ARBA00022475"/>
    </source>
</evidence>
<dbReference type="AlphaFoldDB" id="A0A1P8K4L9"/>
<evidence type="ECO:0000256" key="12">
    <source>
        <dbReference type="ARBA" id="ARBA00023012"/>
    </source>
</evidence>
<evidence type="ECO:0000313" key="17">
    <source>
        <dbReference type="EMBL" id="APW40949.1"/>
    </source>
</evidence>
<proteinExistence type="predicted"/>
<dbReference type="GO" id="GO:0000155">
    <property type="term" value="F:phosphorelay sensor kinase activity"/>
    <property type="evidence" value="ECO:0007669"/>
    <property type="project" value="InterPro"/>
</dbReference>
<evidence type="ECO:0000256" key="7">
    <source>
        <dbReference type="ARBA" id="ARBA00022692"/>
    </source>
</evidence>
<dbReference type="Pfam" id="PF02743">
    <property type="entry name" value="dCache_1"/>
    <property type="match status" value="1"/>
</dbReference>
<evidence type="ECO:0000256" key="5">
    <source>
        <dbReference type="ARBA" id="ARBA00022553"/>
    </source>
</evidence>
<feature type="transmembrane region" description="Helical" evidence="15">
    <location>
        <begin position="12"/>
        <end position="35"/>
    </location>
</feature>
<evidence type="ECO:0000256" key="15">
    <source>
        <dbReference type="SAM" id="Phobius"/>
    </source>
</evidence>
<accession>A0A1P8K4L9</accession>
<keyword evidence="8" id="KW-0547">Nucleotide-binding</keyword>
<dbReference type="InterPro" id="IPR011712">
    <property type="entry name" value="Sig_transdc_His_kin_sub3_dim/P"/>
</dbReference>
<dbReference type="InterPro" id="IPR003660">
    <property type="entry name" value="HAMP_dom"/>
</dbReference>
<dbReference type="Gene3D" id="3.30.565.10">
    <property type="entry name" value="Histidine kinase-like ATPase, C-terminal domain"/>
    <property type="match status" value="1"/>
</dbReference>